<evidence type="ECO:0000259" key="2">
    <source>
        <dbReference type="PROSITE" id="PS51704"/>
    </source>
</evidence>
<feature type="signal peptide" evidence="1">
    <location>
        <begin position="1"/>
        <end position="26"/>
    </location>
</feature>
<dbReference type="PANTHER" id="PTHR46211">
    <property type="entry name" value="GLYCEROPHOSPHORYL DIESTER PHOSPHODIESTERASE"/>
    <property type="match status" value="1"/>
</dbReference>
<dbReference type="InterPro" id="IPR017946">
    <property type="entry name" value="PLC-like_Pdiesterase_TIM-brl"/>
</dbReference>
<name>A0A2R7Z2C7_9ACTN</name>
<dbReference type="PROSITE" id="PS51704">
    <property type="entry name" value="GP_PDE"/>
    <property type="match status" value="1"/>
</dbReference>
<evidence type="ECO:0000313" key="4">
    <source>
        <dbReference type="Proteomes" id="UP000244867"/>
    </source>
</evidence>
<feature type="chain" id="PRO_5015342071" description="GP-PDE domain-containing protein" evidence="1">
    <location>
        <begin position="27"/>
        <end position="259"/>
    </location>
</feature>
<dbReference type="GO" id="GO:0008081">
    <property type="term" value="F:phosphoric diester hydrolase activity"/>
    <property type="evidence" value="ECO:0007669"/>
    <property type="project" value="InterPro"/>
</dbReference>
<dbReference type="PANTHER" id="PTHR46211:SF1">
    <property type="entry name" value="GLYCEROPHOSPHODIESTER PHOSPHODIESTERASE, CYTOPLASMIC"/>
    <property type="match status" value="1"/>
</dbReference>
<dbReference type="SUPFAM" id="SSF51695">
    <property type="entry name" value="PLC-like phosphodiesterases"/>
    <property type="match status" value="1"/>
</dbReference>
<protein>
    <recommendedName>
        <fullName evidence="2">GP-PDE domain-containing protein</fullName>
    </recommendedName>
</protein>
<keyword evidence="1" id="KW-0732">Signal</keyword>
<organism evidence="3 4">
    <name type="scientific">Nocardioides currus</name>
    <dbReference type="NCBI Taxonomy" id="2133958"/>
    <lineage>
        <taxon>Bacteria</taxon>
        <taxon>Bacillati</taxon>
        <taxon>Actinomycetota</taxon>
        <taxon>Actinomycetes</taxon>
        <taxon>Propionibacteriales</taxon>
        <taxon>Nocardioidaceae</taxon>
        <taxon>Nocardioides</taxon>
    </lineage>
</organism>
<reference evidence="3 4" key="1">
    <citation type="submission" date="2018-03" db="EMBL/GenBank/DDBJ databases">
        <authorList>
            <person name="Keele B.F."/>
        </authorList>
    </citation>
    <scope>NUCLEOTIDE SEQUENCE [LARGE SCALE GENOMIC DNA]</scope>
    <source>
        <strain evidence="3 4">IB-3</strain>
    </source>
</reference>
<evidence type="ECO:0000313" key="3">
    <source>
        <dbReference type="EMBL" id="PUA82777.1"/>
    </source>
</evidence>
<dbReference type="AlphaFoldDB" id="A0A2R7Z2C7"/>
<dbReference type="Gene3D" id="3.20.20.190">
    <property type="entry name" value="Phosphatidylinositol (PI) phosphodiesterase"/>
    <property type="match status" value="1"/>
</dbReference>
<gene>
    <name evidence="3" type="ORF">C7S10_03425</name>
</gene>
<evidence type="ECO:0000256" key="1">
    <source>
        <dbReference type="SAM" id="SignalP"/>
    </source>
</evidence>
<accession>A0A2R7Z2C7</accession>
<dbReference type="OrthoDB" id="9758957at2"/>
<dbReference type="EMBL" id="PYXZ01000001">
    <property type="protein sequence ID" value="PUA82777.1"/>
    <property type="molecule type" value="Genomic_DNA"/>
</dbReference>
<dbReference type="Proteomes" id="UP000244867">
    <property type="component" value="Unassembled WGS sequence"/>
</dbReference>
<dbReference type="GO" id="GO:0006629">
    <property type="term" value="P:lipid metabolic process"/>
    <property type="evidence" value="ECO:0007669"/>
    <property type="project" value="InterPro"/>
</dbReference>
<dbReference type="InterPro" id="IPR030395">
    <property type="entry name" value="GP_PDE_dom"/>
</dbReference>
<keyword evidence="4" id="KW-1185">Reference proteome</keyword>
<sequence length="259" mass="27985">MSVLVRRLLALALVLTASLVAAPAVADPDFTVTAHRGAPSRTLGENTLPAFGRALSDGATAIETDLRRTKDDKLVVLHDSGVGRTTNCAGPIGAWTLRDLMRKCREDTSHQPVLTAAELLGWAEQTGASLMIELKGSNWSIPQVREVVNLLKGSAVFDQVAISSLRLTVLQRVHRLAPNLDTQLIVSGWRKVRASIGQVEGYNVPASALTTSRVKRLRRKGIVVVGGYADSPAQWRRLARLGVDGVVVPSVRAYSEWAR</sequence>
<proteinExistence type="predicted"/>
<comment type="caution">
    <text evidence="3">The sequence shown here is derived from an EMBL/GenBank/DDBJ whole genome shotgun (WGS) entry which is preliminary data.</text>
</comment>
<feature type="domain" description="GP-PDE" evidence="2">
    <location>
        <begin position="30"/>
        <end position="258"/>
    </location>
</feature>
<dbReference type="CDD" id="cd08556">
    <property type="entry name" value="GDPD"/>
    <property type="match status" value="1"/>
</dbReference>
<dbReference type="Pfam" id="PF03009">
    <property type="entry name" value="GDPD"/>
    <property type="match status" value="1"/>
</dbReference>